<evidence type="ECO:0000313" key="2">
    <source>
        <dbReference type="Proteomes" id="UP001488838"/>
    </source>
</evidence>
<reference evidence="1 2" key="1">
    <citation type="journal article" date="2023" name="bioRxiv">
        <title>Conserved and derived expression patterns and positive selection on dental genes reveal complex evolutionary context of ever-growing rodent molars.</title>
        <authorList>
            <person name="Calamari Z.T."/>
            <person name="Song A."/>
            <person name="Cohen E."/>
            <person name="Akter M."/>
            <person name="Roy R.D."/>
            <person name="Hallikas O."/>
            <person name="Christensen M.M."/>
            <person name="Li P."/>
            <person name="Marangoni P."/>
            <person name="Jernvall J."/>
            <person name="Klein O.D."/>
        </authorList>
    </citation>
    <scope>NUCLEOTIDE SEQUENCE [LARGE SCALE GENOMIC DNA]</scope>
    <source>
        <strain evidence="1">V071</strain>
    </source>
</reference>
<proteinExistence type="predicted"/>
<dbReference type="Proteomes" id="UP001488838">
    <property type="component" value="Unassembled WGS sequence"/>
</dbReference>
<dbReference type="AlphaFoldDB" id="A0AAW0HVW0"/>
<accession>A0AAW0HVW0</accession>
<gene>
    <name evidence="1" type="ORF">U0070_027317</name>
</gene>
<evidence type="ECO:0000313" key="1">
    <source>
        <dbReference type="EMBL" id="KAK7806315.1"/>
    </source>
</evidence>
<comment type="caution">
    <text evidence="1">The sequence shown here is derived from an EMBL/GenBank/DDBJ whole genome shotgun (WGS) entry which is preliminary data.</text>
</comment>
<name>A0AAW0HVW0_MYOGA</name>
<keyword evidence="2" id="KW-1185">Reference proteome</keyword>
<protein>
    <submittedName>
        <fullName evidence="1">Uncharacterized protein</fullName>
    </submittedName>
</protein>
<dbReference type="EMBL" id="JBBHLL010000305">
    <property type="protein sequence ID" value="KAK7806315.1"/>
    <property type="molecule type" value="Genomic_DNA"/>
</dbReference>
<sequence length="95" mass="10836">MTDGCHTDEGERRPSGRAELSRGLCGALFKAAECSVELETQSRKSSRRREFSEENRVCLVTLYRCVPAYSRGITWDNGQRTNPRVTRQKRGLFPL</sequence>
<organism evidence="1 2">
    <name type="scientific">Myodes glareolus</name>
    <name type="common">Bank vole</name>
    <name type="synonym">Clethrionomys glareolus</name>
    <dbReference type="NCBI Taxonomy" id="447135"/>
    <lineage>
        <taxon>Eukaryota</taxon>
        <taxon>Metazoa</taxon>
        <taxon>Chordata</taxon>
        <taxon>Craniata</taxon>
        <taxon>Vertebrata</taxon>
        <taxon>Euteleostomi</taxon>
        <taxon>Mammalia</taxon>
        <taxon>Eutheria</taxon>
        <taxon>Euarchontoglires</taxon>
        <taxon>Glires</taxon>
        <taxon>Rodentia</taxon>
        <taxon>Myomorpha</taxon>
        <taxon>Muroidea</taxon>
        <taxon>Cricetidae</taxon>
        <taxon>Arvicolinae</taxon>
        <taxon>Myodes</taxon>
    </lineage>
</organism>